<keyword evidence="9" id="KW-1185">Reference proteome</keyword>
<proteinExistence type="predicted"/>
<accession>A0A804JQ16</accession>
<dbReference type="PANTHER" id="PTHR31234">
    <property type="entry name" value="LATE EMBRYOGENESIS ABUNDANT (LEA) HYDROXYPROLINE-RICH GLYCOPROTEIN FAMILY"/>
    <property type="match status" value="1"/>
</dbReference>
<dbReference type="InParanoid" id="A0A804JQ16"/>
<dbReference type="EnsemblPlants" id="Ma06_t38060.1">
    <property type="protein sequence ID" value="Ma06_p38060.1"/>
    <property type="gene ID" value="Ma06_g38060"/>
</dbReference>
<evidence type="ECO:0000256" key="4">
    <source>
        <dbReference type="ARBA" id="ARBA00023136"/>
    </source>
</evidence>
<gene>
    <name evidence="7" type="ORF">GSMUA_184250.1</name>
</gene>
<feature type="transmembrane region" description="Helical" evidence="5">
    <location>
        <begin position="66"/>
        <end position="92"/>
    </location>
</feature>
<reference evidence="8" key="2">
    <citation type="submission" date="2021-05" db="UniProtKB">
        <authorList>
            <consortium name="EnsemblPlants"/>
        </authorList>
    </citation>
    <scope>IDENTIFICATION</scope>
    <source>
        <strain evidence="8">subsp. malaccensis</strain>
    </source>
</reference>
<dbReference type="Pfam" id="PF03168">
    <property type="entry name" value="LEA_2"/>
    <property type="match status" value="1"/>
</dbReference>
<name>A0A804JQ16_MUSAM</name>
<dbReference type="PANTHER" id="PTHR31234:SF2">
    <property type="entry name" value="OS05G0199100 PROTEIN"/>
    <property type="match status" value="1"/>
</dbReference>
<evidence type="ECO:0000313" key="8">
    <source>
        <dbReference type="EnsemblPlants" id="Ma06_p38060.1"/>
    </source>
</evidence>
<dbReference type="OrthoDB" id="762403at2759"/>
<dbReference type="AlphaFoldDB" id="A0A804JQ16"/>
<dbReference type="InterPro" id="IPR044839">
    <property type="entry name" value="NDR1-like"/>
</dbReference>
<comment type="subcellular location">
    <subcellularLocation>
        <location evidence="1">Membrane</location>
        <topology evidence="1">Single-pass membrane protein</topology>
    </subcellularLocation>
</comment>
<evidence type="ECO:0000256" key="1">
    <source>
        <dbReference type="ARBA" id="ARBA00004167"/>
    </source>
</evidence>
<dbReference type="Proteomes" id="UP000012960">
    <property type="component" value="Unplaced"/>
</dbReference>
<evidence type="ECO:0000256" key="5">
    <source>
        <dbReference type="SAM" id="Phobius"/>
    </source>
</evidence>
<dbReference type="GO" id="GO:0016020">
    <property type="term" value="C:membrane"/>
    <property type="evidence" value="ECO:0007669"/>
    <property type="project" value="UniProtKB-SubCell"/>
</dbReference>
<feature type="domain" description="Late embryogenesis abundant protein LEA-2 subgroup" evidence="6">
    <location>
        <begin position="129"/>
        <end position="220"/>
    </location>
</feature>
<keyword evidence="4 5" id="KW-0472">Membrane</keyword>
<dbReference type="GO" id="GO:0098542">
    <property type="term" value="P:defense response to other organism"/>
    <property type="evidence" value="ECO:0007669"/>
    <property type="project" value="InterPro"/>
</dbReference>
<dbReference type="InterPro" id="IPR004864">
    <property type="entry name" value="LEA_2"/>
</dbReference>
<dbReference type="EMBL" id="HG996471">
    <property type="protein sequence ID" value="CAG1848630.1"/>
    <property type="molecule type" value="Genomic_DNA"/>
</dbReference>
<evidence type="ECO:0000259" key="6">
    <source>
        <dbReference type="Pfam" id="PF03168"/>
    </source>
</evidence>
<protein>
    <submittedName>
        <fullName evidence="7">(wild Malaysian banana) hypothetical protein</fullName>
    </submittedName>
</protein>
<evidence type="ECO:0000256" key="2">
    <source>
        <dbReference type="ARBA" id="ARBA00022692"/>
    </source>
</evidence>
<reference evidence="7" key="1">
    <citation type="submission" date="2021-03" db="EMBL/GenBank/DDBJ databases">
        <authorList>
            <consortium name="Genoscope - CEA"/>
            <person name="William W."/>
        </authorList>
    </citation>
    <scope>NUCLEOTIDE SEQUENCE</scope>
    <source>
        <strain evidence="7">Doubled-haploid Pahang</strain>
    </source>
</reference>
<keyword evidence="3 5" id="KW-1133">Transmembrane helix</keyword>
<evidence type="ECO:0000256" key="3">
    <source>
        <dbReference type="ARBA" id="ARBA00022989"/>
    </source>
</evidence>
<keyword evidence="2 5" id="KW-0812">Transmembrane</keyword>
<evidence type="ECO:0000313" key="9">
    <source>
        <dbReference type="Proteomes" id="UP000012960"/>
    </source>
</evidence>
<organism evidence="8 9">
    <name type="scientific">Musa acuminata subsp. malaccensis</name>
    <name type="common">Wild banana</name>
    <name type="synonym">Musa malaccensis</name>
    <dbReference type="NCBI Taxonomy" id="214687"/>
    <lineage>
        <taxon>Eukaryota</taxon>
        <taxon>Viridiplantae</taxon>
        <taxon>Streptophyta</taxon>
        <taxon>Embryophyta</taxon>
        <taxon>Tracheophyta</taxon>
        <taxon>Spermatophyta</taxon>
        <taxon>Magnoliopsida</taxon>
        <taxon>Liliopsida</taxon>
        <taxon>Zingiberales</taxon>
        <taxon>Musaceae</taxon>
        <taxon>Musa</taxon>
    </lineage>
</organism>
<sequence length="257" mass="28287">MTHTLDIPPPPFVGHRDPLDGPKYVMLSENNSVAGGPQHPPLRPPPYRRSLHAYLSQRRSTKTGNCCRSCLCCFCCFLLVFIVLVAALLLYLRFTFDPRVPSYKVEHFDVEAFDIQPGNSIVSMKFAITVRAVNPNKKIGIRYREGSSVLIGYKGARLGSGRLPIFYQRPRNTTKMVVAIKGRSKVGAARQSALFGNEQAGDVPLHVSVKAPLGLAVGQTELVKVKVHIDCTLVVDSLAPGKKVTIKSTDYNVDVKL</sequence>
<dbReference type="OMA" id="YGGEYYY"/>
<evidence type="ECO:0000313" key="7">
    <source>
        <dbReference type="EMBL" id="CAG1848630.1"/>
    </source>
</evidence>
<dbReference type="Gramene" id="Ma06_t38060.1">
    <property type="protein sequence ID" value="Ma06_p38060.1"/>
    <property type="gene ID" value="Ma06_g38060"/>
</dbReference>
<dbReference type="FunCoup" id="A0A804JQ16">
    <property type="interactions" value="55"/>
</dbReference>